<evidence type="ECO:0000313" key="1">
    <source>
        <dbReference type="EMBL" id="RPE81135.1"/>
    </source>
</evidence>
<dbReference type="OrthoDB" id="9808866at2"/>
<name>A0A3N4VI09_9GAMM</name>
<dbReference type="RefSeq" id="WP_123768713.1">
    <property type="nucleotide sequence ID" value="NZ_RKQN01000001.1"/>
</dbReference>
<sequence>MAARHEAKITTDHDEIRRWAEERNGRPATVRDTGEAGEAGVLRILFRDDESLEPIGWDEFFEKFEEEKLAFLYQEETREGQTSRFFKLVERDRE</sequence>
<dbReference type="Proteomes" id="UP000269708">
    <property type="component" value="Unassembled WGS sequence"/>
</dbReference>
<gene>
    <name evidence="1" type="ORF">EDC50_0306</name>
</gene>
<evidence type="ECO:0008006" key="3">
    <source>
        <dbReference type="Google" id="ProtNLM"/>
    </source>
</evidence>
<proteinExistence type="predicted"/>
<accession>A0A3N4VI09</accession>
<dbReference type="EMBL" id="RKQN01000001">
    <property type="protein sequence ID" value="RPE81135.1"/>
    <property type="molecule type" value="Genomic_DNA"/>
</dbReference>
<keyword evidence="2" id="KW-1185">Reference proteome</keyword>
<organism evidence="1 2">
    <name type="scientific">Vulcaniibacterium tengchongense</name>
    <dbReference type="NCBI Taxonomy" id="1273429"/>
    <lineage>
        <taxon>Bacteria</taxon>
        <taxon>Pseudomonadati</taxon>
        <taxon>Pseudomonadota</taxon>
        <taxon>Gammaproteobacteria</taxon>
        <taxon>Lysobacterales</taxon>
        <taxon>Lysobacteraceae</taxon>
        <taxon>Vulcaniibacterium</taxon>
    </lineage>
</organism>
<evidence type="ECO:0000313" key="2">
    <source>
        <dbReference type="Proteomes" id="UP000269708"/>
    </source>
</evidence>
<protein>
    <recommendedName>
        <fullName evidence="3">1,4-alpha-glucan branching enzyme</fullName>
    </recommendedName>
</protein>
<dbReference type="AlphaFoldDB" id="A0A3N4VI09"/>
<reference evidence="1 2" key="1">
    <citation type="submission" date="2018-11" db="EMBL/GenBank/DDBJ databases">
        <title>Genomic Encyclopedia of Type Strains, Phase IV (KMG-IV): sequencing the most valuable type-strain genomes for metagenomic binning, comparative biology and taxonomic classification.</title>
        <authorList>
            <person name="Goeker M."/>
        </authorList>
    </citation>
    <scope>NUCLEOTIDE SEQUENCE [LARGE SCALE GENOMIC DNA]</scope>
    <source>
        <strain evidence="1 2">DSM 25623</strain>
    </source>
</reference>
<comment type="caution">
    <text evidence="1">The sequence shown here is derived from an EMBL/GenBank/DDBJ whole genome shotgun (WGS) entry which is preliminary data.</text>
</comment>